<dbReference type="InterPro" id="IPR014381">
    <property type="entry name" value="Arch_Rpo5/euc_Rpb5"/>
</dbReference>
<dbReference type="GO" id="GO:0003899">
    <property type="term" value="F:DNA-directed RNA polymerase activity"/>
    <property type="evidence" value="ECO:0007669"/>
    <property type="project" value="InterPro"/>
</dbReference>
<dbReference type="GO" id="GO:0006366">
    <property type="term" value="P:transcription by RNA polymerase II"/>
    <property type="evidence" value="ECO:0007669"/>
    <property type="project" value="TreeGrafter"/>
</dbReference>
<evidence type="ECO:0000259" key="5">
    <source>
        <dbReference type="Pfam" id="PF01191"/>
    </source>
</evidence>
<dbReference type="Pfam" id="PF01191">
    <property type="entry name" value="RNA_pol_Rpb5_C"/>
    <property type="match status" value="1"/>
</dbReference>
<evidence type="ECO:0000256" key="4">
    <source>
        <dbReference type="ARBA" id="ARBA00025765"/>
    </source>
</evidence>
<comment type="subcellular location">
    <subcellularLocation>
        <location evidence="1">Nucleus</location>
    </subcellularLocation>
</comment>
<dbReference type="InterPro" id="IPR000783">
    <property type="entry name" value="RNA_pol_subH/Rpb5_C"/>
</dbReference>
<dbReference type="Gene3D" id="3.90.940.20">
    <property type="entry name" value="RPB5-like RNA polymerase subunit"/>
    <property type="match status" value="1"/>
</dbReference>
<name>A0A7S3Y7N6_9EUKA</name>
<dbReference type="InterPro" id="IPR036710">
    <property type="entry name" value="RNA_pol_Rpb5_N_sf"/>
</dbReference>
<sequence>MENDELEKLFRVRKTVLEMLMARGYMVPDDDKNMELKEFKDKFRGSARDILKVFAYKDRDDPASRIFVFWNDDKKLNRQSLTSYEQRMTHHKVTRAIIVVQNQITTVAKTVIENYNKFRIEVFMEGELLVNITKHRYVPTHQVLTEKEKQALLTKYHLKETQLPRMQLSDPISRFYGLDRGQVWFPVSGFAVSDLRFSGGEDLSSK</sequence>
<dbReference type="GO" id="GO:0006362">
    <property type="term" value="P:transcription elongation by RNA polymerase I"/>
    <property type="evidence" value="ECO:0007669"/>
    <property type="project" value="TreeGrafter"/>
</dbReference>
<keyword evidence="3" id="KW-0539">Nucleus</keyword>
<evidence type="ECO:0000256" key="3">
    <source>
        <dbReference type="ARBA" id="ARBA00023242"/>
    </source>
</evidence>
<dbReference type="InterPro" id="IPR005571">
    <property type="entry name" value="RNA_pol_Rpb5_N"/>
</dbReference>
<reference evidence="7" key="1">
    <citation type="submission" date="2021-01" db="EMBL/GenBank/DDBJ databases">
        <authorList>
            <person name="Corre E."/>
            <person name="Pelletier E."/>
            <person name="Niang G."/>
            <person name="Scheremetjew M."/>
            <person name="Finn R."/>
            <person name="Kale V."/>
            <person name="Holt S."/>
            <person name="Cochrane G."/>
            <person name="Meng A."/>
            <person name="Brown T."/>
            <person name="Cohen L."/>
        </authorList>
    </citation>
    <scope>NUCLEOTIDE SEQUENCE</scope>
    <source>
        <strain evidence="7">CCCM811</strain>
    </source>
</reference>
<dbReference type="GO" id="GO:0005666">
    <property type="term" value="C:RNA polymerase III complex"/>
    <property type="evidence" value="ECO:0007669"/>
    <property type="project" value="TreeGrafter"/>
</dbReference>
<dbReference type="SUPFAM" id="SSF55287">
    <property type="entry name" value="RPB5-like RNA polymerase subunit"/>
    <property type="match status" value="1"/>
</dbReference>
<gene>
    <name evidence="7" type="ORF">LGLO00237_LOCUS242</name>
</gene>
<dbReference type="EMBL" id="HBIV01000340">
    <property type="protein sequence ID" value="CAE0643551.1"/>
    <property type="molecule type" value="Transcribed_RNA"/>
</dbReference>
<dbReference type="PANTHER" id="PTHR10535:SF0">
    <property type="entry name" value="DNA-DIRECTED RNA POLYMERASES I, II, AND III SUBUNIT RPABC1"/>
    <property type="match status" value="1"/>
</dbReference>
<dbReference type="GO" id="GO:0005736">
    <property type="term" value="C:RNA polymerase I complex"/>
    <property type="evidence" value="ECO:0007669"/>
    <property type="project" value="TreeGrafter"/>
</dbReference>
<dbReference type="GO" id="GO:0003677">
    <property type="term" value="F:DNA binding"/>
    <property type="evidence" value="ECO:0007669"/>
    <property type="project" value="InterPro"/>
</dbReference>
<dbReference type="PIRSF" id="PIRSF000747">
    <property type="entry name" value="RPB5"/>
    <property type="match status" value="1"/>
</dbReference>
<dbReference type="Gene3D" id="3.40.1340.10">
    <property type="entry name" value="RNA polymerase, Rpb5, N-terminal domain"/>
    <property type="match status" value="1"/>
</dbReference>
<comment type="similarity">
    <text evidence="4">Belongs to the archaeal Rpo5/eukaryotic RPB5 RNA polymerase subunit family.</text>
</comment>
<accession>A0A7S3Y7N6</accession>
<evidence type="ECO:0000256" key="2">
    <source>
        <dbReference type="ARBA" id="ARBA00023163"/>
    </source>
</evidence>
<feature type="domain" description="RNA polymerase subunit H/Rpb5 C-terminal" evidence="5">
    <location>
        <begin position="130"/>
        <end position="183"/>
    </location>
</feature>
<evidence type="ECO:0000256" key="1">
    <source>
        <dbReference type="ARBA" id="ARBA00004123"/>
    </source>
</evidence>
<dbReference type="GO" id="GO:0005665">
    <property type="term" value="C:RNA polymerase II, core complex"/>
    <property type="evidence" value="ECO:0007669"/>
    <property type="project" value="TreeGrafter"/>
</dbReference>
<dbReference type="SUPFAM" id="SSF53036">
    <property type="entry name" value="Eukaryotic RPB5 N-terminal domain"/>
    <property type="match status" value="1"/>
</dbReference>
<dbReference type="InterPro" id="IPR035913">
    <property type="entry name" value="RPB5-like_sf"/>
</dbReference>
<proteinExistence type="inferred from homology"/>
<feature type="domain" description="RNA polymerase Rpb5 N-terminal" evidence="6">
    <location>
        <begin position="4"/>
        <end position="88"/>
    </location>
</feature>
<dbReference type="GO" id="GO:0042797">
    <property type="term" value="P:tRNA transcription by RNA polymerase III"/>
    <property type="evidence" value="ECO:0007669"/>
    <property type="project" value="TreeGrafter"/>
</dbReference>
<dbReference type="Pfam" id="PF03871">
    <property type="entry name" value="RNA_pol_Rpb5_N"/>
    <property type="match status" value="1"/>
</dbReference>
<dbReference type="PANTHER" id="PTHR10535">
    <property type="entry name" value="DNA-DIRECTED RNA POLYMERASES I, II, AND III SUBUNIT RPABC1"/>
    <property type="match status" value="1"/>
</dbReference>
<protein>
    <submittedName>
        <fullName evidence="7">Uncharacterized protein</fullName>
    </submittedName>
</protein>
<organism evidence="7">
    <name type="scientific">Lotharella globosa</name>
    <dbReference type="NCBI Taxonomy" id="91324"/>
    <lineage>
        <taxon>Eukaryota</taxon>
        <taxon>Sar</taxon>
        <taxon>Rhizaria</taxon>
        <taxon>Cercozoa</taxon>
        <taxon>Chlorarachniophyceae</taxon>
        <taxon>Lotharella</taxon>
    </lineage>
</organism>
<evidence type="ECO:0000259" key="6">
    <source>
        <dbReference type="Pfam" id="PF03871"/>
    </source>
</evidence>
<evidence type="ECO:0000313" key="7">
    <source>
        <dbReference type="EMBL" id="CAE0643551.1"/>
    </source>
</evidence>
<dbReference type="AlphaFoldDB" id="A0A7S3Y7N6"/>
<keyword evidence="2" id="KW-0804">Transcription</keyword>